<proteinExistence type="inferred from homology"/>
<dbReference type="InterPro" id="IPR008979">
    <property type="entry name" value="Galactose-bd-like_sf"/>
</dbReference>
<dbReference type="EMBL" id="LJZO01000017">
    <property type="protein sequence ID" value="ROV97288.1"/>
    <property type="molecule type" value="Genomic_DNA"/>
</dbReference>
<gene>
    <name evidence="6" type="ORF">VSDG_04708</name>
</gene>
<dbReference type="InterPro" id="IPR013766">
    <property type="entry name" value="Thioredoxin_domain"/>
</dbReference>
<feature type="domain" description="Thioredoxin" evidence="4">
    <location>
        <begin position="42"/>
        <end position="194"/>
    </location>
</feature>
<dbReference type="PROSITE" id="PS00194">
    <property type="entry name" value="THIOREDOXIN_1"/>
    <property type="match status" value="1"/>
</dbReference>
<dbReference type="Gene3D" id="2.60.120.470">
    <property type="entry name" value="PITH domain"/>
    <property type="match status" value="1"/>
</dbReference>
<dbReference type="OrthoDB" id="2121326at2759"/>
<dbReference type="InterPro" id="IPR037047">
    <property type="entry name" value="PITH_dom_sf"/>
</dbReference>
<dbReference type="AlphaFoldDB" id="A0A423W1T6"/>
<protein>
    <recommendedName>
        <fullName evidence="8">Thioredoxin domain-containing protein</fullName>
    </recommendedName>
</protein>
<dbReference type="CDD" id="cd02947">
    <property type="entry name" value="TRX_family"/>
    <property type="match status" value="1"/>
</dbReference>
<evidence type="ECO:0000256" key="1">
    <source>
        <dbReference type="ARBA" id="ARBA00008987"/>
    </source>
</evidence>
<dbReference type="InterPro" id="IPR036249">
    <property type="entry name" value="Thioredoxin-like_sf"/>
</dbReference>
<dbReference type="Pfam" id="PF06201">
    <property type="entry name" value="PITH"/>
    <property type="match status" value="1"/>
</dbReference>
<evidence type="ECO:0000256" key="2">
    <source>
        <dbReference type="ARBA" id="ARBA00023157"/>
    </source>
</evidence>
<dbReference type="GO" id="GO:0015035">
    <property type="term" value="F:protein-disulfide reductase activity"/>
    <property type="evidence" value="ECO:0007669"/>
    <property type="project" value="InterPro"/>
</dbReference>
<dbReference type="InterPro" id="IPR017937">
    <property type="entry name" value="Thioredoxin_CS"/>
</dbReference>
<keyword evidence="7" id="KW-1185">Reference proteome</keyword>
<dbReference type="Proteomes" id="UP000284375">
    <property type="component" value="Unassembled WGS sequence"/>
</dbReference>
<evidence type="ECO:0000259" key="5">
    <source>
        <dbReference type="PROSITE" id="PS51532"/>
    </source>
</evidence>
<evidence type="ECO:0000313" key="6">
    <source>
        <dbReference type="EMBL" id="ROV97288.1"/>
    </source>
</evidence>
<dbReference type="NCBIfam" id="TIGR01068">
    <property type="entry name" value="thioredoxin"/>
    <property type="match status" value="1"/>
</dbReference>
<feature type="domain" description="PITH" evidence="5">
    <location>
        <begin position="221"/>
        <end position="410"/>
    </location>
</feature>
<evidence type="ECO:0000259" key="4">
    <source>
        <dbReference type="PROSITE" id="PS51352"/>
    </source>
</evidence>
<organism evidence="6 7">
    <name type="scientific">Cytospora chrysosperma</name>
    <name type="common">Cytospora canker fungus</name>
    <name type="synonym">Sphaeria chrysosperma</name>
    <dbReference type="NCBI Taxonomy" id="252740"/>
    <lineage>
        <taxon>Eukaryota</taxon>
        <taxon>Fungi</taxon>
        <taxon>Dikarya</taxon>
        <taxon>Ascomycota</taxon>
        <taxon>Pezizomycotina</taxon>
        <taxon>Sordariomycetes</taxon>
        <taxon>Sordariomycetidae</taxon>
        <taxon>Diaporthales</taxon>
        <taxon>Cytosporaceae</taxon>
        <taxon>Cytospora</taxon>
    </lineage>
</organism>
<sequence length="411" mass="44970">MLSLDKSNRTEATLENHQAKGNTQEHSVKLGEVLWGFDAAIDRRGTFFPVVDVPAPGTINVYIIPRLRQPLLSLFDPVCRIHPVTMSSTINIESSEQFKSLLKSSKIVIVDFYADWCGPCKAIAPLYEQLSAQISKPGVVTFVKVNTETQKEIASAYRVSSIPTFMMFRDGNKIDEVKGADPRKLQSIVEKLTSEIQSVSGSSGAAGSSSSSGGNSALGWRGAGLPRGYSDVTDQVEIQKSELLNYDEDFGAVRTLVDPSKPGGLSSGKMAEKDWVVSDTDEQLLLFTPFMSMVKLHTLQITSIKDEDEDVMRPRVIKLFTNRPHNLGFEDAEGEAPTQLIELSEKDWNSDGTANIPLRFVKFQNINSLVFFVESGDGEGEKTRIDRIRLIGETGGGGSTGKLEKIGDDAA</sequence>
<dbReference type="InterPro" id="IPR005746">
    <property type="entry name" value="Thioredoxin"/>
</dbReference>
<dbReference type="STRING" id="252740.A0A423W1T6"/>
<feature type="region of interest" description="Disordered" evidence="3">
    <location>
        <begin position="1"/>
        <end position="24"/>
    </location>
</feature>
<dbReference type="Gene3D" id="3.40.30.10">
    <property type="entry name" value="Glutaredoxin"/>
    <property type="match status" value="1"/>
</dbReference>
<keyword evidence="2" id="KW-1015">Disulfide bond</keyword>
<dbReference type="SUPFAM" id="SSF49785">
    <property type="entry name" value="Galactose-binding domain-like"/>
    <property type="match status" value="1"/>
</dbReference>
<dbReference type="PROSITE" id="PS51532">
    <property type="entry name" value="PITH"/>
    <property type="match status" value="1"/>
</dbReference>
<comment type="caution">
    <text evidence="6">The sequence shown here is derived from an EMBL/GenBank/DDBJ whole genome shotgun (WGS) entry which is preliminary data.</text>
</comment>
<dbReference type="InterPro" id="IPR010400">
    <property type="entry name" value="PITH_dom"/>
</dbReference>
<evidence type="ECO:0000313" key="7">
    <source>
        <dbReference type="Proteomes" id="UP000284375"/>
    </source>
</evidence>
<comment type="similarity">
    <text evidence="1">Belongs to the thioredoxin family.</text>
</comment>
<dbReference type="PROSITE" id="PS51352">
    <property type="entry name" value="THIOREDOXIN_2"/>
    <property type="match status" value="1"/>
</dbReference>
<dbReference type="PRINTS" id="PR00421">
    <property type="entry name" value="THIOREDOXIN"/>
</dbReference>
<feature type="compositionally biased region" description="Basic and acidic residues" evidence="3">
    <location>
        <begin position="1"/>
        <end position="18"/>
    </location>
</feature>
<accession>A0A423W1T6</accession>
<dbReference type="PANTHER" id="PTHR46115">
    <property type="entry name" value="THIOREDOXIN-LIKE PROTEIN 1"/>
    <property type="match status" value="1"/>
</dbReference>
<reference evidence="6 7" key="1">
    <citation type="submission" date="2015-09" db="EMBL/GenBank/DDBJ databases">
        <title>Host preference determinants of Valsa canker pathogens revealed by comparative genomics.</title>
        <authorList>
            <person name="Yin Z."/>
            <person name="Huang L."/>
        </authorList>
    </citation>
    <scope>NUCLEOTIDE SEQUENCE [LARGE SCALE GENOMIC DNA]</scope>
    <source>
        <strain evidence="6 7">YSFL</strain>
    </source>
</reference>
<dbReference type="FunFam" id="3.40.30.10:FF:000245">
    <property type="entry name" value="Thioredoxin"/>
    <property type="match status" value="1"/>
</dbReference>
<evidence type="ECO:0000256" key="3">
    <source>
        <dbReference type="SAM" id="MobiDB-lite"/>
    </source>
</evidence>
<dbReference type="Pfam" id="PF00085">
    <property type="entry name" value="Thioredoxin"/>
    <property type="match status" value="1"/>
</dbReference>
<dbReference type="GO" id="GO:0005737">
    <property type="term" value="C:cytoplasm"/>
    <property type="evidence" value="ECO:0007669"/>
    <property type="project" value="UniProtKB-ARBA"/>
</dbReference>
<evidence type="ECO:0008006" key="8">
    <source>
        <dbReference type="Google" id="ProtNLM"/>
    </source>
</evidence>
<dbReference type="SUPFAM" id="SSF52833">
    <property type="entry name" value="Thioredoxin-like"/>
    <property type="match status" value="1"/>
</dbReference>
<name>A0A423W1T6_CYTCH</name>